<keyword evidence="2" id="KW-1185">Reference proteome</keyword>
<dbReference type="EMBL" id="JBGFUD010009661">
    <property type="protein sequence ID" value="MFH4982598.1"/>
    <property type="molecule type" value="Genomic_DNA"/>
</dbReference>
<dbReference type="AlphaFoldDB" id="A0ABD6ERN0"/>
<gene>
    <name evidence="1" type="ORF">AB6A40_009307</name>
</gene>
<evidence type="ECO:0000313" key="2">
    <source>
        <dbReference type="Proteomes" id="UP001608902"/>
    </source>
</evidence>
<evidence type="ECO:0000313" key="1">
    <source>
        <dbReference type="EMBL" id="MFH4982598.1"/>
    </source>
</evidence>
<accession>A0ABD6ERN0</accession>
<sequence length="365" mass="41202">MLRSLKYYFWSIQRLSYEISFACPVRVSIDGSCSRFVVIRGTKAHIRLVVDNVMPKSIPKFSATAIFKMVSADWMKTKRTAGHQPQFECAFHEVDGVNKFGCILKGEPICVDRNSEDPVLSAGVLDSDSETLTFHTDQSVTGDTDLVPGRTILTLVANADRVGVFAVDRIEISVLDSLDIVYAWQDLPEVEKDVGSRSLCFVHTKSAVVRLKPIKGRFLLAGITQVIYLEISPGSESHSPDAMKEISTLQIKALGRNGDVEFLNENESAWSTEYEKSIEILGPSENRLIPVYLCRCLRRNARKITDEEGNEDVADDLEQLLVKWNRSEWIFTLGFRPLMSMKIASSLLEEKYVQFSEYCSFDFQK</sequence>
<reference evidence="1 2" key="1">
    <citation type="submission" date="2024-08" db="EMBL/GenBank/DDBJ databases">
        <title>Gnathostoma spinigerum genome.</title>
        <authorList>
            <person name="Gonzalez-Bertolin B."/>
            <person name="Monzon S."/>
            <person name="Zaballos A."/>
            <person name="Jimenez P."/>
            <person name="Dekumyoy P."/>
            <person name="Varona S."/>
            <person name="Cuesta I."/>
            <person name="Sumanam S."/>
            <person name="Adisakwattana P."/>
            <person name="Gasser R.B."/>
            <person name="Hernandez-Gonzalez A."/>
            <person name="Young N.D."/>
            <person name="Perteguer M.J."/>
        </authorList>
    </citation>
    <scope>NUCLEOTIDE SEQUENCE [LARGE SCALE GENOMIC DNA]</scope>
    <source>
        <strain evidence="1">AL3</strain>
        <tissue evidence="1">Liver</tissue>
    </source>
</reference>
<protein>
    <submittedName>
        <fullName evidence="1">Uncharacterized protein</fullName>
    </submittedName>
</protein>
<comment type="caution">
    <text evidence="1">The sequence shown here is derived from an EMBL/GenBank/DDBJ whole genome shotgun (WGS) entry which is preliminary data.</text>
</comment>
<proteinExistence type="predicted"/>
<name>A0ABD6ERN0_9BILA</name>
<dbReference type="Proteomes" id="UP001608902">
    <property type="component" value="Unassembled WGS sequence"/>
</dbReference>
<organism evidence="1 2">
    <name type="scientific">Gnathostoma spinigerum</name>
    <dbReference type="NCBI Taxonomy" id="75299"/>
    <lineage>
        <taxon>Eukaryota</taxon>
        <taxon>Metazoa</taxon>
        <taxon>Ecdysozoa</taxon>
        <taxon>Nematoda</taxon>
        <taxon>Chromadorea</taxon>
        <taxon>Rhabditida</taxon>
        <taxon>Spirurina</taxon>
        <taxon>Gnathostomatomorpha</taxon>
        <taxon>Gnathostomatoidea</taxon>
        <taxon>Gnathostomatidae</taxon>
        <taxon>Gnathostoma</taxon>
    </lineage>
</organism>